<keyword evidence="2" id="KW-1185">Reference proteome</keyword>
<comment type="caution">
    <text evidence="1">The sequence shown here is derived from an EMBL/GenBank/DDBJ whole genome shotgun (WGS) entry which is preliminary data.</text>
</comment>
<dbReference type="RefSeq" id="WP_155041533.1">
    <property type="nucleotide sequence ID" value="NZ_WMIG01000017.1"/>
</dbReference>
<dbReference type="GO" id="GO:0030001">
    <property type="term" value="P:metal ion transport"/>
    <property type="evidence" value="ECO:0007669"/>
    <property type="project" value="InterPro"/>
</dbReference>
<dbReference type="SUPFAM" id="SSF53807">
    <property type="entry name" value="Helical backbone' metal receptor"/>
    <property type="match status" value="1"/>
</dbReference>
<accession>A0A844HTD1</accession>
<dbReference type="InterPro" id="IPR050492">
    <property type="entry name" value="Bact_metal-bind_prot9"/>
</dbReference>
<evidence type="ECO:0000313" key="1">
    <source>
        <dbReference type="EMBL" id="MTH61577.1"/>
    </source>
</evidence>
<dbReference type="EMBL" id="WMIG01000017">
    <property type="protein sequence ID" value="MTH61577.1"/>
    <property type="molecule type" value="Genomic_DNA"/>
</dbReference>
<dbReference type="AlphaFoldDB" id="A0A844HTD1"/>
<dbReference type="OrthoDB" id="6104586at2"/>
<dbReference type="Proteomes" id="UP000449846">
    <property type="component" value="Unassembled WGS sequence"/>
</dbReference>
<protein>
    <submittedName>
        <fullName evidence="1">Uncharacterized protein</fullName>
    </submittedName>
</protein>
<proteinExistence type="predicted"/>
<sequence length="149" mass="16040">MGEETAPWLSPTRLGKVAEIVAGYLSRLAPSKAALIVANPSALKHDLLVLKAEADKTLVQRDSIGIEALSSQFGYFAADLGLDLRASIIAAPREWSHERASRLVDWLHAEGIETVLTARDLPEPLTGVLNAADIAIMHLAPCPRITRLA</sequence>
<dbReference type="Pfam" id="PF01297">
    <property type="entry name" value="ZnuA"/>
    <property type="match status" value="1"/>
</dbReference>
<dbReference type="PANTHER" id="PTHR42953:SF4">
    <property type="entry name" value="METAL ABC TRANSPORTER SUBSTRATE-BINDING PROTEIN"/>
    <property type="match status" value="1"/>
</dbReference>
<dbReference type="InterPro" id="IPR006127">
    <property type="entry name" value="ZnuA-like"/>
</dbReference>
<dbReference type="GO" id="GO:0046872">
    <property type="term" value="F:metal ion binding"/>
    <property type="evidence" value="ECO:0007669"/>
    <property type="project" value="InterPro"/>
</dbReference>
<evidence type="ECO:0000313" key="2">
    <source>
        <dbReference type="Proteomes" id="UP000449846"/>
    </source>
</evidence>
<name>A0A844HTD1_9RHOB</name>
<gene>
    <name evidence="1" type="ORF">GL300_20385</name>
</gene>
<reference evidence="1 2" key="1">
    <citation type="submission" date="2019-11" db="EMBL/GenBank/DDBJ databases">
        <authorList>
            <person name="Dong K."/>
        </authorList>
    </citation>
    <scope>NUCLEOTIDE SEQUENCE [LARGE SCALE GENOMIC DNA]</scope>
    <source>
        <strain evidence="1 2">NBRC 112902</strain>
    </source>
</reference>
<organism evidence="1 2">
    <name type="scientific">Paracoccus litorisediminis</name>
    <dbReference type="NCBI Taxonomy" id="2006130"/>
    <lineage>
        <taxon>Bacteria</taxon>
        <taxon>Pseudomonadati</taxon>
        <taxon>Pseudomonadota</taxon>
        <taxon>Alphaproteobacteria</taxon>
        <taxon>Rhodobacterales</taxon>
        <taxon>Paracoccaceae</taxon>
        <taxon>Paracoccus</taxon>
    </lineage>
</organism>
<dbReference type="PANTHER" id="PTHR42953">
    <property type="entry name" value="HIGH-AFFINITY ZINC UPTAKE SYSTEM PROTEIN ZNUA-RELATED"/>
    <property type="match status" value="1"/>
</dbReference>